<name>A0AAN7Z093_9MYCE</name>
<feature type="region of interest" description="Disordered" evidence="4">
    <location>
        <begin position="440"/>
        <end position="461"/>
    </location>
</feature>
<dbReference type="EMBL" id="JAVFKY010000001">
    <property type="protein sequence ID" value="KAK5584886.1"/>
    <property type="molecule type" value="Genomic_DNA"/>
</dbReference>
<dbReference type="GO" id="GO:0003924">
    <property type="term" value="F:GTPase activity"/>
    <property type="evidence" value="ECO:0007669"/>
    <property type="project" value="InterPro"/>
</dbReference>
<dbReference type="NCBIfam" id="TIGR00231">
    <property type="entry name" value="small_GTP"/>
    <property type="match status" value="1"/>
</dbReference>
<gene>
    <name evidence="6" type="ORF">RB653_006504</name>
</gene>
<dbReference type="Pfam" id="PF00071">
    <property type="entry name" value="Ras"/>
    <property type="match status" value="1"/>
</dbReference>
<keyword evidence="5" id="KW-0812">Transmembrane</keyword>
<dbReference type="SMART" id="SM00174">
    <property type="entry name" value="RHO"/>
    <property type="match status" value="1"/>
</dbReference>
<dbReference type="PROSITE" id="PS51419">
    <property type="entry name" value="RAB"/>
    <property type="match status" value="1"/>
</dbReference>
<feature type="transmembrane region" description="Helical" evidence="5">
    <location>
        <begin position="213"/>
        <end position="234"/>
    </location>
</feature>
<dbReference type="AlphaFoldDB" id="A0AAN7Z093"/>
<feature type="transmembrane region" description="Helical" evidence="5">
    <location>
        <begin position="246"/>
        <end position="271"/>
    </location>
</feature>
<keyword evidence="5" id="KW-1133">Transmembrane helix</keyword>
<feature type="transmembrane region" description="Helical" evidence="5">
    <location>
        <begin position="367"/>
        <end position="388"/>
    </location>
</feature>
<protein>
    <submittedName>
        <fullName evidence="6">Uncharacterized protein</fullName>
    </submittedName>
</protein>
<evidence type="ECO:0000256" key="4">
    <source>
        <dbReference type="SAM" id="MobiDB-lite"/>
    </source>
</evidence>
<dbReference type="SMART" id="SM00175">
    <property type="entry name" value="RAB"/>
    <property type="match status" value="1"/>
</dbReference>
<dbReference type="InterPro" id="IPR001806">
    <property type="entry name" value="Small_GTPase"/>
</dbReference>
<keyword evidence="7" id="KW-1185">Reference proteome</keyword>
<evidence type="ECO:0000256" key="3">
    <source>
        <dbReference type="ARBA" id="ARBA00023134"/>
    </source>
</evidence>
<dbReference type="InterPro" id="IPR005225">
    <property type="entry name" value="Small_GTP-bd"/>
</dbReference>
<accession>A0AAN7Z093</accession>
<dbReference type="SUPFAM" id="SSF52540">
    <property type="entry name" value="P-loop containing nucleoside triphosphate hydrolases"/>
    <property type="match status" value="1"/>
</dbReference>
<dbReference type="CDD" id="cd00154">
    <property type="entry name" value="Rab"/>
    <property type="match status" value="1"/>
</dbReference>
<reference evidence="6 7" key="1">
    <citation type="submission" date="2023-11" db="EMBL/GenBank/DDBJ databases">
        <title>Dfirmibasis_genome.</title>
        <authorList>
            <person name="Edelbroek B."/>
            <person name="Kjellin J."/>
            <person name="Jerlstrom-Hultqvist J."/>
            <person name="Soderbom F."/>
        </authorList>
    </citation>
    <scope>NUCLEOTIDE SEQUENCE [LARGE SCALE GENOMIC DNA]</scope>
    <source>
        <strain evidence="6 7">TNS-C-14</strain>
    </source>
</reference>
<evidence type="ECO:0000256" key="2">
    <source>
        <dbReference type="ARBA" id="ARBA00022741"/>
    </source>
</evidence>
<dbReference type="SMART" id="SM00173">
    <property type="entry name" value="RAS"/>
    <property type="match status" value="1"/>
</dbReference>
<evidence type="ECO:0000313" key="7">
    <source>
        <dbReference type="Proteomes" id="UP001344447"/>
    </source>
</evidence>
<proteinExistence type="inferred from homology"/>
<dbReference type="Proteomes" id="UP001344447">
    <property type="component" value="Unassembled WGS sequence"/>
</dbReference>
<evidence type="ECO:0000256" key="1">
    <source>
        <dbReference type="ARBA" id="ARBA00006270"/>
    </source>
</evidence>
<organism evidence="6 7">
    <name type="scientific">Dictyostelium firmibasis</name>
    <dbReference type="NCBI Taxonomy" id="79012"/>
    <lineage>
        <taxon>Eukaryota</taxon>
        <taxon>Amoebozoa</taxon>
        <taxon>Evosea</taxon>
        <taxon>Eumycetozoa</taxon>
        <taxon>Dictyostelia</taxon>
        <taxon>Dictyosteliales</taxon>
        <taxon>Dictyosteliaceae</taxon>
        <taxon>Dictyostelium</taxon>
    </lineage>
</organism>
<comment type="similarity">
    <text evidence="1">Belongs to the small GTPase superfamily. Rab family.</text>
</comment>
<dbReference type="PROSITE" id="PS51421">
    <property type="entry name" value="RAS"/>
    <property type="match status" value="1"/>
</dbReference>
<keyword evidence="3" id="KW-0342">GTP-binding</keyword>
<evidence type="ECO:0000313" key="6">
    <source>
        <dbReference type="EMBL" id="KAK5584886.1"/>
    </source>
</evidence>
<dbReference type="InterPro" id="IPR027417">
    <property type="entry name" value="P-loop_NTPase"/>
</dbReference>
<dbReference type="Gene3D" id="3.40.50.300">
    <property type="entry name" value="P-loop containing nucleotide triphosphate hydrolases"/>
    <property type="match status" value="1"/>
</dbReference>
<sequence length="522" mass="60180">MGEDIKIMIVGEKEVGKSSLLLRATKDLFTSQYIPTIGIDFDFKFIEVKGEKLKIQIWDYVSHDHINVFKKEVLSNTKIILFLFDLTNKSSFDLIDKWLSKLDDSDSDNSIQRVLVGTKSDLERKVSLFDIQSKLNQINIQNNNNNQNNNINNNNNIQYFEISSKDNFNIQFLFNSITNYYLSKPQLQYKEKKKQKKGKTLIGQKFNKKTTRFYIFLSMASFCGVRIVSTSLFYRAPEEWEVGSWAFFFFSIGTSIVFLTWVYILHFWLLIMYSFFVSEDVRLNRIKPIKWATNILVIAIIIYQTVICITSMLMDIKFGQAVGFLILLAIYCAMVIGFGMALLRSLQHHKKNSPFEHFQDMIFKTKVLLTTVCLVFICTVIEEGVYQFAFDEFTTSTSVQSNFITYLIDTSQMVVVMYILANGKFKNYILFKKVKTTSFNSNEKSSMDSQGSKINTKKSYPSNYDHSGKSFSNEISIDLEITSSKITVDSNSIPNSNIIIDNSGIDLESQIDNNDINQNNVK</sequence>
<feature type="transmembrane region" description="Helical" evidence="5">
    <location>
        <begin position="320"/>
        <end position="346"/>
    </location>
</feature>
<feature type="transmembrane region" description="Helical" evidence="5">
    <location>
        <begin position="403"/>
        <end position="421"/>
    </location>
</feature>
<keyword evidence="2" id="KW-0547">Nucleotide-binding</keyword>
<dbReference type="PANTHER" id="PTHR31494:SF4">
    <property type="entry name" value="THH1_TOM1_TOM3 DOMAIN-CONTAINING PROTEIN-RELATED"/>
    <property type="match status" value="1"/>
</dbReference>
<dbReference type="FunFam" id="3.40.50.300:FF:001447">
    <property type="entry name" value="Ras-related protein Rab-1B"/>
    <property type="match status" value="1"/>
</dbReference>
<dbReference type="PRINTS" id="PR00449">
    <property type="entry name" value="RASTRNSFRMNG"/>
</dbReference>
<feature type="transmembrane region" description="Helical" evidence="5">
    <location>
        <begin position="291"/>
        <end position="314"/>
    </location>
</feature>
<comment type="caution">
    <text evidence="6">The sequence shown here is derived from an EMBL/GenBank/DDBJ whole genome shotgun (WGS) entry which is preliminary data.</text>
</comment>
<dbReference type="PANTHER" id="PTHR31494">
    <property type="entry name" value="THH1_TOM1_TOM3 DOMAIN-CONTAINING PROTEIN-RELATED-RELATED"/>
    <property type="match status" value="1"/>
</dbReference>
<keyword evidence="5" id="KW-0472">Membrane</keyword>
<evidence type="ECO:0000256" key="5">
    <source>
        <dbReference type="SAM" id="Phobius"/>
    </source>
</evidence>
<dbReference type="GO" id="GO:0005525">
    <property type="term" value="F:GTP binding"/>
    <property type="evidence" value="ECO:0007669"/>
    <property type="project" value="UniProtKB-KW"/>
</dbReference>